<evidence type="ECO:0000313" key="2">
    <source>
        <dbReference type="EMBL" id="KAJ5096602.1"/>
    </source>
</evidence>
<evidence type="ECO:0000256" key="1">
    <source>
        <dbReference type="SAM" id="MobiDB-lite"/>
    </source>
</evidence>
<dbReference type="Gene3D" id="3.40.630.30">
    <property type="match status" value="1"/>
</dbReference>
<name>A0A9W9K945_9EURO</name>
<sequence length="626" mass="72089">MAEKMRSESPSSVLTCPLPLYSCGQSHDIQPQQSLLDTLDPIVISPRESPPYTTLFTGSTPPPKGEKNYSVPPKLLHSSLSSQDSIFPPDLQPQPQTTPGPDLLEMERLQVSPHPNRPMSWEEALVMAKAIGEPIIRAARQAQGHDTDEDEEDGDGCNEALAFLRDGPATEIDSEVYKKLIEPIHMPGVEKPEEWYIHPPTSIRDPRFKDEDPDVNWRTQRQGTQKFLSQWTTYDNSQKMWPQLLRGDLKFVTHVDEKYNYTPRNFPLTVTNPPGYIQHDFNCNWYFTPRINWNHQGYQVWFWQWLVKIPMKAKIIDIYHRPFFDGTCSPDGGYSLMIQDIEHLPAPRDMSDEQTRLHWHETSAGYMYNLDMKLKGHFSNPQRDQQIKSQVPGDFREVFRQMSDRTHASTYLRPVEVNDVDGLIPIFNWYAKNSTLSPYSKQLEGREIRSILENCRLSNLPFIVAVISDGKNAKDPEEKIVGYAYIKEVNDFTCGQNTGELHVFVSPDFTRKSIGWGLIHMILSIVDTAHSHGSPRYQWKPTTELPYDQGSMRPLHKLVCLIAYPVRAQEHFGWAHSWTAKWLKQSFGFQEQGILKSARYKFNLNLDVLYLFRNISLPTPVYGPAN</sequence>
<accession>A0A9W9K945</accession>
<dbReference type="EMBL" id="JAPQKH010000005">
    <property type="protein sequence ID" value="KAJ5096602.1"/>
    <property type="molecule type" value="Genomic_DNA"/>
</dbReference>
<dbReference type="AlphaFoldDB" id="A0A9W9K945"/>
<evidence type="ECO:0008006" key="4">
    <source>
        <dbReference type="Google" id="ProtNLM"/>
    </source>
</evidence>
<comment type="caution">
    <text evidence="2">The sequence shown here is derived from an EMBL/GenBank/DDBJ whole genome shotgun (WGS) entry which is preliminary data.</text>
</comment>
<proteinExistence type="predicted"/>
<organism evidence="2 3">
    <name type="scientific">Penicillium angulare</name>
    <dbReference type="NCBI Taxonomy" id="116970"/>
    <lineage>
        <taxon>Eukaryota</taxon>
        <taxon>Fungi</taxon>
        <taxon>Dikarya</taxon>
        <taxon>Ascomycota</taxon>
        <taxon>Pezizomycotina</taxon>
        <taxon>Eurotiomycetes</taxon>
        <taxon>Eurotiomycetidae</taxon>
        <taxon>Eurotiales</taxon>
        <taxon>Aspergillaceae</taxon>
        <taxon>Penicillium</taxon>
    </lineage>
</organism>
<dbReference type="OrthoDB" id="2129362at2759"/>
<evidence type="ECO:0000313" key="3">
    <source>
        <dbReference type="Proteomes" id="UP001149165"/>
    </source>
</evidence>
<dbReference type="SUPFAM" id="SSF55729">
    <property type="entry name" value="Acyl-CoA N-acyltransferases (Nat)"/>
    <property type="match status" value="1"/>
</dbReference>
<feature type="region of interest" description="Disordered" evidence="1">
    <location>
        <begin position="46"/>
        <end position="101"/>
    </location>
</feature>
<gene>
    <name evidence="2" type="ORF">N7456_007323</name>
</gene>
<protein>
    <recommendedName>
        <fullName evidence="4">Acyl-CoA N-acyltransferase</fullName>
    </recommendedName>
</protein>
<dbReference type="InterPro" id="IPR016181">
    <property type="entry name" value="Acyl_CoA_acyltransferase"/>
</dbReference>
<reference evidence="2" key="1">
    <citation type="submission" date="2022-11" db="EMBL/GenBank/DDBJ databases">
        <authorList>
            <person name="Petersen C."/>
        </authorList>
    </citation>
    <scope>NUCLEOTIDE SEQUENCE</scope>
    <source>
        <strain evidence="2">IBT 30069</strain>
    </source>
</reference>
<dbReference type="Proteomes" id="UP001149165">
    <property type="component" value="Unassembled WGS sequence"/>
</dbReference>
<keyword evidence="3" id="KW-1185">Reference proteome</keyword>
<reference evidence="2" key="2">
    <citation type="journal article" date="2023" name="IMA Fungus">
        <title>Comparative genomic study of the Penicillium genus elucidates a diverse pangenome and 15 lateral gene transfer events.</title>
        <authorList>
            <person name="Petersen C."/>
            <person name="Sorensen T."/>
            <person name="Nielsen M.R."/>
            <person name="Sondergaard T.E."/>
            <person name="Sorensen J.L."/>
            <person name="Fitzpatrick D.A."/>
            <person name="Frisvad J.C."/>
            <person name="Nielsen K.L."/>
        </authorList>
    </citation>
    <scope>NUCLEOTIDE SEQUENCE</scope>
    <source>
        <strain evidence="2">IBT 30069</strain>
    </source>
</reference>
<dbReference type="CDD" id="cd04301">
    <property type="entry name" value="NAT_SF"/>
    <property type="match status" value="1"/>
</dbReference>